<protein>
    <recommendedName>
        <fullName evidence="1">DUF397 domain-containing protein</fullName>
    </recommendedName>
</protein>
<feature type="domain" description="DUF397" evidence="1">
    <location>
        <begin position="8"/>
        <end position="31"/>
    </location>
</feature>
<dbReference type="EMBL" id="BAAAYK010000038">
    <property type="protein sequence ID" value="GAA3360701.1"/>
    <property type="molecule type" value="Genomic_DNA"/>
</dbReference>
<evidence type="ECO:0000313" key="2">
    <source>
        <dbReference type="EMBL" id="GAA3360701.1"/>
    </source>
</evidence>
<evidence type="ECO:0000313" key="3">
    <source>
        <dbReference type="Proteomes" id="UP001500483"/>
    </source>
</evidence>
<keyword evidence="3" id="KW-1185">Reference proteome</keyword>
<sequence>MFPGFSTAVWRKSSRSGSSGGACVEIAFVPATADWRKSSRSGSSGGQCVEITVQPSVVGIRDSKDAAGPVLAVSRDAFGAFLRAIDSGRL</sequence>
<organism evidence="2 3">
    <name type="scientific">Saccharopolyspora gregorii</name>
    <dbReference type="NCBI Taxonomy" id="33914"/>
    <lineage>
        <taxon>Bacteria</taxon>
        <taxon>Bacillati</taxon>
        <taxon>Actinomycetota</taxon>
        <taxon>Actinomycetes</taxon>
        <taxon>Pseudonocardiales</taxon>
        <taxon>Pseudonocardiaceae</taxon>
        <taxon>Saccharopolyspora</taxon>
    </lineage>
</organism>
<dbReference type="InterPro" id="IPR007278">
    <property type="entry name" value="DUF397"/>
</dbReference>
<proteinExistence type="predicted"/>
<dbReference type="Proteomes" id="UP001500483">
    <property type="component" value="Unassembled WGS sequence"/>
</dbReference>
<dbReference type="RefSeq" id="WP_344928875.1">
    <property type="nucleotide sequence ID" value="NZ_BAAAYK010000038.1"/>
</dbReference>
<gene>
    <name evidence="2" type="ORF">GCM10020366_41790</name>
</gene>
<comment type="caution">
    <text evidence="2">The sequence shown here is derived from an EMBL/GenBank/DDBJ whole genome shotgun (WGS) entry which is preliminary data.</text>
</comment>
<evidence type="ECO:0000259" key="1">
    <source>
        <dbReference type="Pfam" id="PF04149"/>
    </source>
</evidence>
<name>A0ABP6RU81_9PSEU</name>
<feature type="domain" description="DUF397" evidence="1">
    <location>
        <begin position="33"/>
        <end position="85"/>
    </location>
</feature>
<accession>A0ABP6RU81</accession>
<dbReference type="Pfam" id="PF04149">
    <property type="entry name" value="DUF397"/>
    <property type="match status" value="2"/>
</dbReference>
<reference evidence="3" key="1">
    <citation type="journal article" date="2019" name="Int. J. Syst. Evol. Microbiol.">
        <title>The Global Catalogue of Microorganisms (GCM) 10K type strain sequencing project: providing services to taxonomists for standard genome sequencing and annotation.</title>
        <authorList>
            <consortium name="The Broad Institute Genomics Platform"/>
            <consortium name="The Broad Institute Genome Sequencing Center for Infectious Disease"/>
            <person name="Wu L."/>
            <person name="Ma J."/>
        </authorList>
    </citation>
    <scope>NUCLEOTIDE SEQUENCE [LARGE SCALE GENOMIC DNA]</scope>
    <source>
        <strain evidence="3">JCM 9687</strain>
    </source>
</reference>